<proteinExistence type="predicted"/>
<dbReference type="PANTHER" id="PTHR33989">
    <property type="match status" value="1"/>
</dbReference>
<evidence type="ECO:0000256" key="9">
    <source>
        <dbReference type="SAM" id="MobiDB-lite"/>
    </source>
</evidence>
<evidence type="ECO:0000313" key="13">
    <source>
        <dbReference type="Proteomes" id="UP000067625"/>
    </source>
</evidence>
<keyword evidence="6 10" id="KW-1133">Transmembrane helix</keyword>
<dbReference type="NCBIfam" id="TIGR00359">
    <property type="entry name" value="cello_pts_IIC"/>
    <property type="match status" value="1"/>
</dbReference>
<dbReference type="InterPro" id="IPR003352">
    <property type="entry name" value="PTS_EIIC"/>
</dbReference>
<keyword evidence="3 8" id="KW-1003">Cell membrane</keyword>
<dbReference type="PATRIC" id="fig|1441095.3.peg.3793"/>
<evidence type="ECO:0000256" key="3">
    <source>
        <dbReference type="ARBA" id="ARBA00022475"/>
    </source>
</evidence>
<feature type="transmembrane region" description="Helical" evidence="10">
    <location>
        <begin position="32"/>
        <end position="53"/>
    </location>
</feature>
<evidence type="ECO:0000256" key="5">
    <source>
        <dbReference type="ARBA" id="ARBA00022692"/>
    </source>
</evidence>
<keyword evidence="5 10" id="KW-0812">Transmembrane</keyword>
<feature type="domain" description="PTS EIIC type-3" evidence="11">
    <location>
        <begin position="8"/>
        <end position="422"/>
    </location>
</feature>
<protein>
    <recommendedName>
        <fullName evidence="8">Permease IIC component</fullName>
    </recommendedName>
</protein>
<evidence type="ECO:0000256" key="2">
    <source>
        <dbReference type="ARBA" id="ARBA00022448"/>
    </source>
</evidence>
<feature type="compositionally biased region" description="Basic and acidic residues" evidence="9">
    <location>
        <begin position="444"/>
        <end position="454"/>
    </location>
</feature>
<dbReference type="InterPro" id="IPR004796">
    <property type="entry name" value="PTS_IIC_cello"/>
</dbReference>
<dbReference type="OrthoDB" id="1641940at2"/>
<feature type="transmembrane region" description="Helical" evidence="10">
    <location>
        <begin position="254"/>
        <end position="270"/>
    </location>
</feature>
<dbReference type="EMBL" id="CP012600">
    <property type="protein sequence ID" value="ALC83094.1"/>
    <property type="molecule type" value="Genomic_DNA"/>
</dbReference>
<reference evidence="13" key="1">
    <citation type="submission" date="2015-08" db="EMBL/GenBank/DDBJ databases">
        <title>Genome sequencing project for genomic taxonomy and phylogenomics of Bacillus-like bacteria.</title>
        <authorList>
            <person name="Liu B."/>
            <person name="Wang J."/>
            <person name="Zhu Y."/>
            <person name="Liu G."/>
            <person name="Chen Q."/>
            <person name="Chen Z."/>
            <person name="Lan J."/>
            <person name="Che J."/>
            <person name="Ge C."/>
            <person name="Shi H."/>
            <person name="Pan Z."/>
            <person name="Liu X."/>
        </authorList>
    </citation>
    <scope>NUCLEOTIDE SEQUENCE [LARGE SCALE GENOMIC DNA]</scope>
    <source>
        <strain evidence="13">FJAT-4402</strain>
    </source>
</reference>
<reference evidence="12 13" key="2">
    <citation type="journal article" date="2016" name="Int. J. Syst. Evol. Microbiol.">
        <title>Bacillus gobiensis sp. nov., isolated from a soil sample.</title>
        <authorList>
            <person name="Liu B."/>
            <person name="Liu G.H."/>
            <person name="Cetin S."/>
            <person name="Schumann P."/>
            <person name="Pan Z.Z."/>
            <person name="Chen Q.Q."/>
        </authorList>
    </citation>
    <scope>NUCLEOTIDE SEQUENCE [LARGE SCALE GENOMIC DNA]</scope>
    <source>
        <strain evidence="12 13">FJAT-4402</strain>
    </source>
</reference>
<evidence type="ECO:0000259" key="11">
    <source>
        <dbReference type="PROSITE" id="PS51105"/>
    </source>
</evidence>
<dbReference type="Pfam" id="PF02378">
    <property type="entry name" value="PTS_EIIC"/>
    <property type="match status" value="1"/>
</dbReference>
<evidence type="ECO:0000256" key="6">
    <source>
        <dbReference type="ARBA" id="ARBA00022989"/>
    </source>
</evidence>
<feature type="region of interest" description="Disordered" evidence="9">
    <location>
        <begin position="435"/>
        <end position="454"/>
    </location>
</feature>
<name>A0A0M5JC53_9BACI</name>
<feature type="transmembrane region" description="Helical" evidence="10">
    <location>
        <begin position="142"/>
        <end position="167"/>
    </location>
</feature>
<comment type="function">
    <text evidence="8">The phosphoenolpyruvate-dependent sugar phosphotransferase system (PTS), a major carbohydrate active -transport system, catalyzes the phosphorylation of incoming sugar substrates concomitant with their translocation across the cell membrane.</text>
</comment>
<dbReference type="GO" id="GO:0008982">
    <property type="term" value="F:protein-N(PI)-phosphohistidine-sugar phosphotransferase activity"/>
    <property type="evidence" value="ECO:0007669"/>
    <property type="project" value="UniProtKB-UniRule"/>
</dbReference>
<dbReference type="InterPro" id="IPR051088">
    <property type="entry name" value="PTS_Sugar-EIIC/EIIB"/>
</dbReference>
<feature type="transmembrane region" description="Helical" evidence="10">
    <location>
        <begin position="295"/>
        <end position="316"/>
    </location>
</feature>
<dbReference type="AlphaFoldDB" id="A0A0M5JC53"/>
<evidence type="ECO:0000256" key="1">
    <source>
        <dbReference type="ARBA" id="ARBA00004651"/>
    </source>
</evidence>
<dbReference type="GO" id="GO:0009401">
    <property type="term" value="P:phosphoenolpyruvate-dependent sugar phosphotransferase system"/>
    <property type="evidence" value="ECO:0007669"/>
    <property type="project" value="InterPro"/>
</dbReference>
<feature type="transmembrane region" description="Helical" evidence="10">
    <location>
        <begin position="227"/>
        <end position="247"/>
    </location>
</feature>
<keyword evidence="13" id="KW-1185">Reference proteome</keyword>
<dbReference type="GO" id="GO:0005886">
    <property type="term" value="C:plasma membrane"/>
    <property type="evidence" value="ECO:0007669"/>
    <property type="project" value="UniProtKB-SubCell"/>
</dbReference>
<feature type="transmembrane region" description="Helical" evidence="10">
    <location>
        <begin position="187"/>
        <end position="207"/>
    </location>
</feature>
<keyword evidence="2 8" id="KW-0813">Transport</keyword>
<feature type="transmembrane region" description="Helical" evidence="10">
    <location>
        <begin position="351"/>
        <end position="371"/>
    </location>
</feature>
<feature type="transmembrane region" description="Helical" evidence="10">
    <location>
        <begin position="103"/>
        <end position="122"/>
    </location>
</feature>
<dbReference type="PIRSF" id="PIRSF006351">
    <property type="entry name" value="PTS_EIIC-Cellobiose"/>
    <property type="match status" value="1"/>
</dbReference>
<accession>A0A0M5JC53</accession>
<feature type="transmembrane region" description="Helical" evidence="10">
    <location>
        <begin position="73"/>
        <end position="96"/>
    </location>
</feature>
<dbReference type="STRING" id="1441095.AM592_17085"/>
<dbReference type="PANTHER" id="PTHR33989:SF11">
    <property type="entry name" value="LICHENAN PERMEASE IIC COMPONENT"/>
    <property type="match status" value="1"/>
</dbReference>
<organism evidence="12 13">
    <name type="scientific">Bacillus gobiensis</name>
    <dbReference type="NCBI Taxonomy" id="1441095"/>
    <lineage>
        <taxon>Bacteria</taxon>
        <taxon>Bacillati</taxon>
        <taxon>Bacillota</taxon>
        <taxon>Bacilli</taxon>
        <taxon>Bacillales</taxon>
        <taxon>Bacillaceae</taxon>
        <taxon>Bacillus</taxon>
    </lineage>
</organism>
<dbReference type="RefSeq" id="WP_053604926.1">
    <property type="nucleotide sequence ID" value="NZ_CP012600.1"/>
</dbReference>
<dbReference type="GO" id="GO:1901264">
    <property type="term" value="P:carbohydrate derivative transport"/>
    <property type="evidence" value="ECO:0007669"/>
    <property type="project" value="TreeGrafter"/>
</dbReference>
<sequence>MNKVNLFLENRVMPIAGRIAGQRHLLALRDGIVLTMPLIIVGSLFLILSNLPIPAYLDMMARLFGDEWSVKLSYPVGVTFDIMALVACFGIAYRLAERYEVDALSSGAIAVAAFLLATPYEVPFLQEGSDTPIMVDGGIPVVLMGSQGLFVAMIIALFSTEVFRFVIKKNIVIKMPDGVPPAVSRSFIALIPGFLIITIIWILRLIVEQTSFGNLHNVVGDVLGQPMSVLGGSLIGSLIAMLIMMVLWACGLHGSNIVLAGIMAPIYYAAMDENRLAFQSGEELPNVFTLQFFEVWINVGGSGATLALVVAMVIFAKSQQMKSLGRLAVGPAFFNINEPIIFGMPIVMNPLLLIPFIFTPLVTIVTTYIGMSTGLVAKPAGIAVPWTMPPIVSGYLATGGSISGAILQVFNFSISLAIYYPFLKMWDKQKVKEENASEETSDISVEKTQEERVM</sequence>
<dbReference type="Proteomes" id="UP000067625">
    <property type="component" value="Chromosome"/>
</dbReference>
<gene>
    <name evidence="12" type="ORF">AM592_17085</name>
</gene>
<keyword evidence="7 8" id="KW-0472">Membrane</keyword>
<evidence type="ECO:0000256" key="7">
    <source>
        <dbReference type="ARBA" id="ARBA00023136"/>
    </source>
</evidence>
<dbReference type="PROSITE" id="PS51105">
    <property type="entry name" value="PTS_EIIC_TYPE_3"/>
    <property type="match status" value="1"/>
</dbReference>
<dbReference type="NCBIfam" id="TIGR00410">
    <property type="entry name" value="lacE"/>
    <property type="match status" value="1"/>
</dbReference>
<evidence type="ECO:0000313" key="12">
    <source>
        <dbReference type="EMBL" id="ALC83094.1"/>
    </source>
</evidence>
<keyword evidence="4 8" id="KW-0762">Sugar transport</keyword>
<evidence type="ECO:0000256" key="8">
    <source>
        <dbReference type="PIRNR" id="PIRNR006351"/>
    </source>
</evidence>
<feature type="transmembrane region" description="Helical" evidence="10">
    <location>
        <begin position="391"/>
        <end position="420"/>
    </location>
</feature>
<evidence type="ECO:0000256" key="4">
    <source>
        <dbReference type="ARBA" id="ARBA00022597"/>
    </source>
</evidence>
<evidence type="ECO:0000256" key="10">
    <source>
        <dbReference type="SAM" id="Phobius"/>
    </source>
</evidence>
<dbReference type="InterPro" id="IPR004501">
    <property type="entry name" value="PTS_EIIC_3"/>
</dbReference>
<comment type="subcellular location">
    <subcellularLocation>
        <location evidence="1">Cell membrane</location>
        <topology evidence="1">Multi-pass membrane protein</topology>
    </subcellularLocation>
</comment>